<name>A0A4P7NSZ0_PYROR</name>
<keyword evidence="1" id="KW-0732">Signal</keyword>
<proteinExistence type="predicted"/>
<dbReference type="EMBL" id="CP034210">
    <property type="protein sequence ID" value="QBZ65469.1"/>
    <property type="molecule type" value="Genomic_DNA"/>
</dbReference>
<protein>
    <submittedName>
        <fullName evidence="2">Uncharacterized protein</fullName>
    </submittedName>
</protein>
<evidence type="ECO:0000313" key="3">
    <source>
        <dbReference type="Proteomes" id="UP000294847"/>
    </source>
</evidence>
<organism evidence="2 3">
    <name type="scientific">Pyricularia oryzae</name>
    <name type="common">Rice blast fungus</name>
    <name type="synonym">Magnaporthe oryzae</name>
    <dbReference type="NCBI Taxonomy" id="318829"/>
    <lineage>
        <taxon>Eukaryota</taxon>
        <taxon>Fungi</taxon>
        <taxon>Dikarya</taxon>
        <taxon>Ascomycota</taxon>
        <taxon>Pezizomycotina</taxon>
        <taxon>Sordariomycetes</taxon>
        <taxon>Sordariomycetidae</taxon>
        <taxon>Magnaporthales</taxon>
        <taxon>Pyriculariaceae</taxon>
        <taxon>Pyricularia</taxon>
    </lineage>
</organism>
<evidence type="ECO:0000256" key="1">
    <source>
        <dbReference type="SAM" id="SignalP"/>
    </source>
</evidence>
<dbReference type="Proteomes" id="UP000294847">
    <property type="component" value="Chromosome 7"/>
</dbReference>
<feature type="chain" id="PRO_5020994705" evidence="1">
    <location>
        <begin position="17"/>
        <end position="103"/>
    </location>
</feature>
<reference evidence="2 3" key="1">
    <citation type="journal article" date="2019" name="Mol. Biol. Evol.">
        <title>Blast fungal genomes show frequent chromosomal changes, gene gains and losses, and effector gene turnover.</title>
        <authorList>
            <person name="Gomez Luciano L.B."/>
            <person name="Jason Tsai I."/>
            <person name="Chuma I."/>
            <person name="Tosa Y."/>
            <person name="Chen Y.H."/>
            <person name="Li J.Y."/>
            <person name="Li M.Y."/>
            <person name="Jade Lu M.Y."/>
            <person name="Nakayashiki H."/>
            <person name="Li W.H."/>
        </authorList>
    </citation>
    <scope>NUCLEOTIDE SEQUENCE [LARGE SCALE GENOMIC DNA]</scope>
    <source>
        <strain evidence="2">MZ5-1-6</strain>
    </source>
</reference>
<dbReference type="AlphaFoldDB" id="A0A4P7NSZ0"/>
<feature type="signal peptide" evidence="1">
    <location>
        <begin position="1"/>
        <end position="16"/>
    </location>
</feature>
<gene>
    <name evidence="2" type="ORF">PoMZ_12430</name>
</gene>
<sequence length="103" mass="10875">MKISALFMFAVSLTLGAATEAVFSNGVHAELATRGVQLPAEGRYLAKRVVKLLRRKAGSSSSKPGSYRDTTGDVCFIGFHLGLCDGLGTCTAGDEKKETAFCI</sequence>
<evidence type="ECO:0000313" key="2">
    <source>
        <dbReference type="EMBL" id="QBZ65469.1"/>
    </source>
</evidence>
<accession>A0A4P7NSZ0</accession>